<dbReference type="InterPro" id="IPR025980">
    <property type="entry name" value="ATP-Sase_PUA-like_dom"/>
</dbReference>
<name>A0ABQ1NET6_9BACI</name>
<keyword evidence="2 8" id="KW-0808">Transferase</keyword>
<comment type="caution">
    <text evidence="11">The sequence shown here is derived from an EMBL/GenBank/DDBJ whole genome shotgun (WGS) entry which is preliminary data.</text>
</comment>
<dbReference type="InterPro" id="IPR015947">
    <property type="entry name" value="PUA-like_sf"/>
</dbReference>
<feature type="domain" description="Sulphate adenylyltransferase catalytic" evidence="9">
    <location>
        <begin position="164"/>
        <end position="374"/>
    </location>
</feature>
<comment type="similarity">
    <text evidence="6 8">Belongs to the sulfate adenylyltransferase family.</text>
</comment>
<evidence type="ECO:0000313" key="11">
    <source>
        <dbReference type="EMBL" id="GGC74980.1"/>
    </source>
</evidence>
<evidence type="ECO:0000259" key="9">
    <source>
        <dbReference type="Pfam" id="PF01747"/>
    </source>
</evidence>
<dbReference type="EC" id="2.7.7.4" evidence="8"/>
<evidence type="ECO:0000256" key="7">
    <source>
        <dbReference type="ARBA" id="ARBA00049370"/>
    </source>
</evidence>
<dbReference type="PANTHER" id="PTHR43509">
    <property type="match status" value="1"/>
</dbReference>
<dbReference type="HAMAP" id="MF_00066">
    <property type="entry name" value="Sulf_adenylyltr"/>
    <property type="match status" value="1"/>
</dbReference>
<gene>
    <name evidence="8 11" type="primary">sat</name>
    <name evidence="11" type="ORF">GCM10007216_01980</name>
</gene>
<keyword evidence="4 8" id="KW-0547">Nucleotide-binding</keyword>
<dbReference type="Proteomes" id="UP000619534">
    <property type="component" value="Unassembled WGS sequence"/>
</dbReference>
<dbReference type="PANTHER" id="PTHR43509:SF1">
    <property type="entry name" value="SULFATE ADENYLYLTRANSFERASE"/>
    <property type="match status" value="1"/>
</dbReference>
<evidence type="ECO:0000256" key="5">
    <source>
        <dbReference type="ARBA" id="ARBA00022840"/>
    </source>
</evidence>
<dbReference type="RefSeq" id="WP_062444468.1">
    <property type="nucleotide sequence ID" value="NZ_BMCJ01000001.1"/>
</dbReference>
<keyword evidence="3 8" id="KW-0548">Nucleotidyltransferase</keyword>
<dbReference type="NCBIfam" id="NF003166">
    <property type="entry name" value="PRK04149.1"/>
    <property type="match status" value="1"/>
</dbReference>
<dbReference type="SUPFAM" id="SSF88697">
    <property type="entry name" value="PUA domain-like"/>
    <property type="match status" value="1"/>
</dbReference>
<dbReference type="EMBL" id="BMCJ01000001">
    <property type="protein sequence ID" value="GGC74980.1"/>
    <property type="molecule type" value="Genomic_DNA"/>
</dbReference>
<feature type="domain" description="ATP-sulfurylase PUA-like" evidence="10">
    <location>
        <begin position="4"/>
        <end position="153"/>
    </location>
</feature>
<evidence type="ECO:0000256" key="6">
    <source>
        <dbReference type="ARBA" id="ARBA00037980"/>
    </source>
</evidence>
<reference evidence="12" key="1">
    <citation type="journal article" date="2019" name="Int. J. Syst. Evol. Microbiol.">
        <title>The Global Catalogue of Microorganisms (GCM) 10K type strain sequencing project: providing services to taxonomists for standard genome sequencing and annotation.</title>
        <authorList>
            <consortium name="The Broad Institute Genomics Platform"/>
            <consortium name="The Broad Institute Genome Sequencing Center for Infectious Disease"/>
            <person name="Wu L."/>
            <person name="Ma J."/>
        </authorList>
    </citation>
    <scope>NUCLEOTIDE SEQUENCE [LARGE SCALE GENOMIC DNA]</scope>
    <source>
        <strain evidence="12">CCM 7282</strain>
    </source>
</reference>
<keyword evidence="5 8" id="KW-0067">ATP-binding</keyword>
<dbReference type="InterPro" id="IPR024951">
    <property type="entry name" value="Sulfurylase_cat_dom"/>
</dbReference>
<proteinExistence type="inferred from homology"/>
<dbReference type="Gene3D" id="3.10.400.10">
    <property type="entry name" value="Sulfate adenylyltransferase"/>
    <property type="match status" value="1"/>
</dbReference>
<comment type="pathway">
    <text evidence="1 8">Sulfur metabolism; hydrogen sulfide biosynthesis; sulfite from sulfate: step 1/3.</text>
</comment>
<evidence type="ECO:0000256" key="2">
    <source>
        <dbReference type="ARBA" id="ARBA00022679"/>
    </source>
</evidence>
<dbReference type="Pfam" id="PF01747">
    <property type="entry name" value="ATP-sulfurylase"/>
    <property type="match status" value="1"/>
</dbReference>
<accession>A0ABQ1NET6</accession>
<evidence type="ECO:0000259" key="10">
    <source>
        <dbReference type="Pfam" id="PF14306"/>
    </source>
</evidence>
<dbReference type="SUPFAM" id="SSF52374">
    <property type="entry name" value="Nucleotidylyl transferase"/>
    <property type="match status" value="1"/>
</dbReference>
<dbReference type="InterPro" id="IPR002650">
    <property type="entry name" value="Sulphate_adenylyltransferase"/>
</dbReference>
<evidence type="ECO:0000256" key="8">
    <source>
        <dbReference type="HAMAP-Rule" id="MF_00066"/>
    </source>
</evidence>
<dbReference type="Pfam" id="PF14306">
    <property type="entry name" value="PUA_2"/>
    <property type="match status" value="1"/>
</dbReference>
<dbReference type="InterPro" id="IPR014729">
    <property type="entry name" value="Rossmann-like_a/b/a_fold"/>
</dbReference>
<evidence type="ECO:0000256" key="1">
    <source>
        <dbReference type="ARBA" id="ARBA00005048"/>
    </source>
</evidence>
<comment type="catalytic activity">
    <reaction evidence="7 8">
        <text>sulfate + ATP + H(+) = adenosine 5'-phosphosulfate + diphosphate</text>
        <dbReference type="Rhea" id="RHEA:18133"/>
        <dbReference type="ChEBI" id="CHEBI:15378"/>
        <dbReference type="ChEBI" id="CHEBI:16189"/>
        <dbReference type="ChEBI" id="CHEBI:30616"/>
        <dbReference type="ChEBI" id="CHEBI:33019"/>
        <dbReference type="ChEBI" id="CHEBI:58243"/>
        <dbReference type="EC" id="2.7.7.4"/>
    </reaction>
</comment>
<keyword evidence="12" id="KW-1185">Reference proteome</keyword>
<dbReference type="Gene3D" id="3.40.50.620">
    <property type="entry name" value="HUPs"/>
    <property type="match status" value="1"/>
</dbReference>
<dbReference type="CDD" id="cd00517">
    <property type="entry name" value="ATPS"/>
    <property type="match status" value="1"/>
</dbReference>
<sequence length="378" mass="42964">MTIIEPHGHKLISKVDYNYDYSSISKEIELDLMALSDLELIATGAYSPLTGFMGEKDYNSVGEKMRLANGLVWSIPITLPVTAALSSRLTIGEKIKLVFAGEVYGILHLHEKYKPDKKLEAKQVYKTTDPAHPGVAKLFNRPDVYLAGPITLVRPPRSKSLFPDFYYNPKETREEFINRGWKTIVAFQTRNPIHRAHEYIQKCSLEVVDGLLLHPLVGETKADDIPPAIRMNSYQILLQNYYPKNRVHLGVFPAAMRYAGPREAIFHALIRKNYGCSHFIVGRDHAGVGDYYGTYEAQEIFSLFSKSELGIKPLFFDHAYYCKKCSQITTKKTCPHGTQDHIHLSGTKVREMLRRGEFPPKEFSRLEVIQSLIKGLKS</sequence>
<protein>
    <recommendedName>
        <fullName evidence="8">Sulfate adenylyltransferase</fullName>
        <ecNumber evidence="8">2.7.7.4</ecNumber>
    </recommendedName>
    <alternativeName>
        <fullName evidence="8">ATP-sulfurylase</fullName>
    </alternativeName>
    <alternativeName>
        <fullName evidence="8">Sulfate adenylate transferase</fullName>
        <shortName evidence="8">SAT</shortName>
    </alternativeName>
</protein>
<dbReference type="GO" id="GO:0016779">
    <property type="term" value="F:nucleotidyltransferase activity"/>
    <property type="evidence" value="ECO:0007669"/>
    <property type="project" value="UniProtKB-KW"/>
</dbReference>
<dbReference type="InterPro" id="IPR020792">
    <property type="entry name" value="SO4_adenylyltransferase_pro"/>
</dbReference>
<organism evidence="11 12">
    <name type="scientific">Thalassobacillus devorans</name>
    <dbReference type="NCBI Taxonomy" id="279813"/>
    <lineage>
        <taxon>Bacteria</taxon>
        <taxon>Bacillati</taxon>
        <taxon>Bacillota</taxon>
        <taxon>Bacilli</taxon>
        <taxon>Bacillales</taxon>
        <taxon>Bacillaceae</taxon>
        <taxon>Thalassobacillus</taxon>
    </lineage>
</organism>
<dbReference type="NCBIfam" id="TIGR00339">
    <property type="entry name" value="sopT"/>
    <property type="match status" value="1"/>
</dbReference>
<evidence type="ECO:0000256" key="3">
    <source>
        <dbReference type="ARBA" id="ARBA00022695"/>
    </source>
</evidence>
<evidence type="ECO:0000256" key="4">
    <source>
        <dbReference type="ARBA" id="ARBA00022741"/>
    </source>
</evidence>
<evidence type="ECO:0000313" key="12">
    <source>
        <dbReference type="Proteomes" id="UP000619534"/>
    </source>
</evidence>